<dbReference type="Proteomes" id="UP000451860">
    <property type="component" value="Unassembled WGS sequence"/>
</dbReference>
<dbReference type="InterPro" id="IPR002937">
    <property type="entry name" value="Amino_oxidase"/>
</dbReference>
<dbReference type="EMBL" id="WHJE01000090">
    <property type="protein sequence ID" value="KAE8763166.1"/>
    <property type="molecule type" value="Genomic_DNA"/>
</dbReference>
<dbReference type="GO" id="GO:0016491">
    <property type="term" value="F:oxidoreductase activity"/>
    <property type="evidence" value="ECO:0007669"/>
    <property type="project" value="UniProtKB-KW"/>
</dbReference>
<dbReference type="SUPFAM" id="SSF51905">
    <property type="entry name" value="FAD/NAD(P)-binding domain"/>
    <property type="match status" value="1"/>
</dbReference>
<dbReference type="NCBIfam" id="TIGR02734">
    <property type="entry name" value="crtI_fam"/>
    <property type="match status" value="1"/>
</dbReference>
<keyword evidence="3 4" id="KW-0560">Oxidoreductase</keyword>
<evidence type="ECO:0000313" key="6">
    <source>
        <dbReference type="EMBL" id="KAE8763166.1"/>
    </source>
</evidence>
<dbReference type="PANTHER" id="PTHR43734">
    <property type="entry name" value="PHYTOENE DESATURASE"/>
    <property type="match status" value="1"/>
</dbReference>
<dbReference type="InterPro" id="IPR036188">
    <property type="entry name" value="FAD/NAD-bd_sf"/>
</dbReference>
<dbReference type="OrthoDB" id="9774675at2"/>
<dbReference type="InterPro" id="IPR014105">
    <property type="entry name" value="Carotenoid/retinoid_OxRdtase"/>
</dbReference>
<evidence type="ECO:0000313" key="7">
    <source>
        <dbReference type="Proteomes" id="UP000451860"/>
    </source>
</evidence>
<keyword evidence="7" id="KW-1185">Reference proteome</keyword>
<organism evidence="6 7">
    <name type="scientific">Georgenia thermotolerans</name>
    <dbReference type="NCBI Taxonomy" id="527326"/>
    <lineage>
        <taxon>Bacteria</taxon>
        <taxon>Bacillati</taxon>
        <taxon>Actinomycetota</taxon>
        <taxon>Actinomycetes</taxon>
        <taxon>Micrococcales</taxon>
        <taxon>Bogoriellaceae</taxon>
        <taxon>Georgenia</taxon>
    </lineage>
</organism>
<sequence>MTATAPRAVVVGGGIAGLAGAALLARDGYAVDLLEQRSDLGGRAGSWSAGGFRFDTGPSWYLMPEVFDHFFRQLGTTAAEQLDLVPLDPAYRVFFEGHDEPVDILADAAANVATFERLEPGAGAGLERYLASARRTYDLALRRFLYTSFTSLRPFLAPDVLRHAHRLGPLLLRPLEDLAAAHVTDPRLRQILGYPAVFLGSSPDRAPSMYHLMSALDLTGGVLYPQGGFARLIEVVAALATAQGARLHTGCTATAITTRPGKGRAQVSGVRYTDATGTEHELAADVVVGAADLHHVETALLPPWLRTFPQEWWDRRTSGPGAVLVLLGVRGRLPTLAHHSLFFTRDWRANFDDVFGGRVPAPASAYVCKPSATDPSVAPPGDENLFVLVPVPADVSIGGGGIAGRGGPVVEAIADAAIDQIARWAGVPDLRERIVVRRTIGPADFASGLNAWRGGMLGPAHTLRQSAMFRAGNASKKVAGLYYAGSSTIPGVGLPMCLISAEIMAERVRAAARPAPAPVAVPR</sequence>
<protein>
    <submittedName>
        <fullName evidence="6">Phytoene desaturase</fullName>
    </submittedName>
</protein>
<evidence type="ECO:0000259" key="5">
    <source>
        <dbReference type="Pfam" id="PF01593"/>
    </source>
</evidence>
<feature type="domain" description="Amine oxidase" evidence="5">
    <location>
        <begin position="15"/>
        <end position="508"/>
    </location>
</feature>
<comment type="pathway">
    <text evidence="1 4">Carotenoid biosynthesis.</text>
</comment>
<keyword evidence="2 4" id="KW-0125">Carotenoid biosynthesis</keyword>
<evidence type="ECO:0000256" key="1">
    <source>
        <dbReference type="ARBA" id="ARBA00004829"/>
    </source>
</evidence>
<dbReference type="AlphaFoldDB" id="A0A7J5ULD5"/>
<dbReference type="RefSeq" id="WP_152202579.1">
    <property type="nucleotide sequence ID" value="NZ_VUKF01000015.1"/>
</dbReference>
<evidence type="ECO:0000256" key="4">
    <source>
        <dbReference type="RuleBase" id="RU362075"/>
    </source>
</evidence>
<name>A0A7J5ULD5_9MICO</name>
<gene>
    <name evidence="6" type="primary">crtI</name>
    <name evidence="6" type="ORF">GB883_15560</name>
</gene>
<comment type="similarity">
    <text evidence="4">Belongs to the carotenoid/retinoid oxidoreductase family.</text>
</comment>
<dbReference type="Gene3D" id="3.50.50.60">
    <property type="entry name" value="FAD/NAD(P)-binding domain"/>
    <property type="match status" value="2"/>
</dbReference>
<accession>A0A7J5ULD5</accession>
<comment type="caution">
    <text evidence="6">The sequence shown here is derived from an EMBL/GenBank/DDBJ whole genome shotgun (WGS) entry which is preliminary data.</text>
</comment>
<reference evidence="6 7" key="1">
    <citation type="submission" date="2019-10" db="EMBL/GenBank/DDBJ databases">
        <title>Georgenia wutianyii sp. nov. and Georgenia yuyongxinii sp. nov. isolated from plateau pika (Ochotona curzoniae) in the Qinghai-Tibet plateau of China.</title>
        <authorList>
            <person name="Tian Z."/>
        </authorList>
    </citation>
    <scope>NUCLEOTIDE SEQUENCE [LARGE SCALE GENOMIC DNA]</scope>
    <source>
        <strain evidence="6 7">DSM 21501</strain>
    </source>
</reference>
<evidence type="ECO:0000256" key="3">
    <source>
        <dbReference type="ARBA" id="ARBA00023002"/>
    </source>
</evidence>
<dbReference type="GO" id="GO:0016117">
    <property type="term" value="P:carotenoid biosynthetic process"/>
    <property type="evidence" value="ECO:0007669"/>
    <property type="project" value="UniProtKB-KW"/>
</dbReference>
<evidence type="ECO:0000256" key="2">
    <source>
        <dbReference type="ARBA" id="ARBA00022746"/>
    </source>
</evidence>
<dbReference type="Pfam" id="PF01593">
    <property type="entry name" value="Amino_oxidase"/>
    <property type="match status" value="1"/>
</dbReference>
<dbReference type="PANTHER" id="PTHR43734:SF1">
    <property type="entry name" value="PHYTOENE DESATURASE"/>
    <property type="match status" value="1"/>
</dbReference>
<proteinExistence type="inferred from homology"/>